<evidence type="ECO:0000313" key="2">
    <source>
        <dbReference type="EMBL" id="TKS56163.1"/>
    </source>
</evidence>
<feature type="chain" id="PRO_5020188211" evidence="1">
    <location>
        <begin position="20"/>
        <end position="296"/>
    </location>
</feature>
<evidence type="ECO:0000313" key="3">
    <source>
        <dbReference type="Proteomes" id="UP000306552"/>
    </source>
</evidence>
<keyword evidence="3" id="KW-1185">Reference proteome</keyword>
<sequence length="296" mass="33862">MRKILFSILTLLIFGSTYSQEFNSTVTIDARQTGQTRLRIFDILEKSLQEFINQTAFTNKDYSELQKIDCSFFITINSYDSDRFQANIQVQASRPIFGSTIKTPIINVKDQDFNFSYTESQPLIYDVNNYQSNLVSVVSFYLYTILGLEADSFSLNGGDSYHETARQIVNAAQPNAGAGWQAAGVGFSRFNLNNDILSQNFAQFRQAFYDYHIKGLDVMHNDTRKAKENILESIALLKAVNDARPNSVLLRLFFDTKAGEIQQILNGGPKMNIAQTKEYLYRIAPVHNNKWRRIKY</sequence>
<proteinExistence type="predicted"/>
<dbReference type="AlphaFoldDB" id="A0A4U5TQ62"/>
<organism evidence="2 3">
    <name type="scientific">Mesohalobacter halotolerans</name>
    <dbReference type="NCBI Taxonomy" id="1883405"/>
    <lineage>
        <taxon>Bacteria</taxon>
        <taxon>Pseudomonadati</taxon>
        <taxon>Bacteroidota</taxon>
        <taxon>Flavobacteriia</taxon>
        <taxon>Flavobacteriales</taxon>
        <taxon>Flavobacteriaceae</taxon>
        <taxon>Mesohalobacter</taxon>
    </lineage>
</organism>
<name>A0A4U5TQ62_9FLAO</name>
<evidence type="ECO:0000256" key="1">
    <source>
        <dbReference type="SAM" id="SignalP"/>
    </source>
</evidence>
<keyword evidence="1" id="KW-0732">Signal</keyword>
<dbReference type="OrthoDB" id="9773381at2"/>
<gene>
    <name evidence="2" type="ORF">FCN74_09115</name>
</gene>
<dbReference type="RefSeq" id="WP_138932281.1">
    <property type="nucleotide sequence ID" value="NZ_SWMU01000003.1"/>
</dbReference>
<dbReference type="InterPro" id="IPR032274">
    <property type="entry name" value="DUF4835"/>
</dbReference>
<reference evidence="2 3" key="1">
    <citation type="submission" date="2019-04" db="EMBL/GenBank/DDBJ databases">
        <title>Psychroflexus halotolerans sp. nov., isolated from a marine solar saltern.</title>
        <authorList>
            <person name="Feng X."/>
        </authorList>
    </citation>
    <scope>NUCLEOTIDE SEQUENCE [LARGE SCALE GENOMIC DNA]</scope>
    <source>
        <strain evidence="2 3">WDS2C27</strain>
    </source>
</reference>
<feature type="signal peptide" evidence="1">
    <location>
        <begin position="1"/>
        <end position="19"/>
    </location>
</feature>
<dbReference type="Pfam" id="PF16119">
    <property type="entry name" value="DUF4835"/>
    <property type="match status" value="1"/>
</dbReference>
<protein>
    <submittedName>
        <fullName evidence="2">DUF4835 family protein</fullName>
    </submittedName>
</protein>
<accession>A0A4U5TQ62</accession>
<dbReference type="Proteomes" id="UP000306552">
    <property type="component" value="Unassembled WGS sequence"/>
</dbReference>
<dbReference type="EMBL" id="SWMU01000003">
    <property type="protein sequence ID" value="TKS56163.1"/>
    <property type="molecule type" value="Genomic_DNA"/>
</dbReference>
<comment type="caution">
    <text evidence="2">The sequence shown here is derived from an EMBL/GenBank/DDBJ whole genome shotgun (WGS) entry which is preliminary data.</text>
</comment>